<keyword evidence="6 9" id="KW-0326">Glycosidase</keyword>
<evidence type="ECO:0000256" key="3">
    <source>
        <dbReference type="ARBA" id="ARBA00012601"/>
    </source>
</evidence>
<organism evidence="9 10">
    <name type="scientific">Pseudomonas lundensis</name>
    <dbReference type="NCBI Taxonomy" id="86185"/>
    <lineage>
        <taxon>Bacteria</taxon>
        <taxon>Pseudomonadati</taxon>
        <taxon>Pseudomonadota</taxon>
        <taxon>Gammaproteobacteria</taxon>
        <taxon>Pseudomonadales</taxon>
        <taxon>Pseudomonadaceae</taxon>
        <taxon>Pseudomonas</taxon>
    </lineage>
</organism>
<dbReference type="RefSeq" id="WP_097192218.1">
    <property type="nucleotide sequence ID" value="NZ_JAAQXX010000026.1"/>
</dbReference>
<evidence type="ECO:0000313" key="9">
    <source>
        <dbReference type="EMBL" id="SOB53244.1"/>
    </source>
</evidence>
<dbReference type="EC" id="3.2.1.4" evidence="3"/>
<evidence type="ECO:0000256" key="6">
    <source>
        <dbReference type="ARBA" id="ARBA00023295"/>
    </source>
</evidence>
<comment type="catalytic activity">
    <reaction evidence="1">
        <text>Endohydrolysis of (1-&gt;4)-beta-D-glucosidic linkages in cellulose, lichenin and cereal beta-D-glucans.</text>
        <dbReference type="EC" id="3.2.1.4"/>
    </reaction>
</comment>
<protein>
    <recommendedName>
        <fullName evidence="3">cellulase</fullName>
        <ecNumber evidence="3">3.2.1.4</ecNumber>
    </recommendedName>
</protein>
<evidence type="ECO:0000313" key="10">
    <source>
        <dbReference type="Proteomes" id="UP000219564"/>
    </source>
</evidence>
<gene>
    <name evidence="9" type="primary">bcsZ</name>
    <name evidence="9" type="ORF">PLUA15_300037</name>
</gene>
<dbReference type="PROSITE" id="PS51257">
    <property type="entry name" value="PROKAR_LIPOPROTEIN"/>
    <property type="match status" value="1"/>
</dbReference>
<dbReference type="PRINTS" id="PR00735">
    <property type="entry name" value="GLHYDRLASE8"/>
</dbReference>
<dbReference type="GO" id="GO:0030245">
    <property type="term" value="P:cellulose catabolic process"/>
    <property type="evidence" value="ECO:0007669"/>
    <property type="project" value="UniProtKB-KW"/>
</dbReference>
<sequence length="369" mass="40378">MKALAAVVMTLSLGLPAAASAASCAWPAWDSYKAAMMSADGRIIDRSSKKLITTSEGQSYGLFFALLANDKPSFERILDWTRNNLAAGDLQANLPAWLWGRSKAGKWQVLDSNNATDSDLWIAYTLLEAGRLWNEPAYSALGQNMLWRSAAQTVRKLPKLGLMMLPGDVGFDTPDGWRLNPSYTPPQLMARFAQLSPVWAELATNQQRLLVEGSPKGFAPDWLVWKAASGWAPDPQNGSAGDYDAIRVYLWVGMLADDAPGRQTLQQHFAPMVTLTQTLGYPPESVDAVTGKYSGKGPAGFSAALLPLLASADSPAYAVQKQRLQQEPLAADAYYNQSLALFGQGWDEQRYRFDKHGQLLPAWTDACEQ</sequence>
<proteinExistence type="inferred from homology"/>
<dbReference type="InterPro" id="IPR012341">
    <property type="entry name" value="6hp_glycosidase-like_sf"/>
</dbReference>
<feature type="chain" id="PRO_5043578647" description="cellulase" evidence="8">
    <location>
        <begin position="22"/>
        <end position="369"/>
    </location>
</feature>
<name>A0AAX2HAJ2_9PSED</name>
<dbReference type="SUPFAM" id="SSF48208">
    <property type="entry name" value="Six-hairpin glycosidases"/>
    <property type="match status" value="1"/>
</dbReference>
<comment type="similarity">
    <text evidence="2">Belongs to the glycosyl hydrolase 8 (cellulase D) family.</text>
</comment>
<dbReference type="AlphaFoldDB" id="A0AAX2HAJ2"/>
<keyword evidence="7" id="KW-0119">Carbohydrate metabolism</keyword>
<dbReference type="Proteomes" id="UP000219564">
    <property type="component" value="Unassembled WGS sequence"/>
</dbReference>
<dbReference type="EMBL" id="OBKZ01000024">
    <property type="protein sequence ID" value="SOB53244.1"/>
    <property type="molecule type" value="Genomic_DNA"/>
</dbReference>
<evidence type="ECO:0000256" key="7">
    <source>
        <dbReference type="ARBA" id="ARBA00023326"/>
    </source>
</evidence>
<keyword evidence="8" id="KW-0732">Signal</keyword>
<dbReference type="GO" id="GO:0008810">
    <property type="term" value="F:cellulase activity"/>
    <property type="evidence" value="ECO:0007669"/>
    <property type="project" value="UniProtKB-EC"/>
</dbReference>
<evidence type="ECO:0000256" key="4">
    <source>
        <dbReference type="ARBA" id="ARBA00022801"/>
    </source>
</evidence>
<dbReference type="InterPro" id="IPR002037">
    <property type="entry name" value="Glyco_hydro_8"/>
</dbReference>
<evidence type="ECO:0000256" key="1">
    <source>
        <dbReference type="ARBA" id="ARBA00000966"/>
    </source>
</evidence>
<evidence type="ECO:0000256" key="2">
    <source>
        <dbReference type="ARBA" id="ARBA00009209"/>
    </source>
</evidence>
<dbReference type="Gene3D" id="1.50.10.10">
    <property type="match status" value="1"/>
</dbReference>
<comment type="caution">
    <text evidence="9">The sequence shown here is derived from an EMBL/GenBank/DDBJ whole genome shotgun (WGS) entry which is preliminary data.</text>
</comment>
<dbReference type="Pfam" id="PF01270">
    <property type="entry name" value="Glyco_hydro_8"/>
    <property type="match status" value="1"/>
</dbReference>
<keyword evidence="4 9" id="KW-0378">Hydrolase</keyword>
<dbReference type="NCBIfam" id="NF008305">
    <property type="entry name" value="PRK11097.1"/>
    <property type="match status" value="1"/>
</dbReference>
<feature type="signal peptide" evidence="8">
    <location>
        <begin position="1"/>
        <end position="21"/>
    </location>
</feature>
<evidence type="ECO:0000256" key="8">
    <source>
        <dbReference type="SAM" id="SignalP"/>
    </source>
</evidence>
<keyword evidence="5" id="KW-0136">Cellulose degradation</keyword>
<accession>A0AAX2HAJ2</accession>
<dbReference type="InterPro" id="IPR008928">
    <property type="entry name" value="6-hairpin_glycosidase_sf"/>
</dbReference>
<keyword evidence="7" id="KW-0624">Polysaccharide degradation</keyword>
<evidence type="ECO:0000256" key="5">
    <source>
        <dbReference type="ARBA" id="ARBA00023001"/>
    </source>
</evidence>
<reference evidence="9 10" key="1">
    <citation type="submission" date="2017-08" db="EMBL/GenBank/DDBJ databases">
        <authorList>
            <person name="Chaillou S."/>
        </authorList>
    </citation>
    <scope>NUCLEOTIDE SEQUENCE [LARGE SCALE GENOMIC DNA]</scope>
    <source>
        <strain evidence="9 10">MFPA15A1205</strain>
    </source>
</reference>